<dbReference type="Proteomes" id="UP001341281">
    <property type="component" value="Chromosome 02"/>
</dbReference>
<dbReference type="Pfam" id="PF02037">
    <property type="entry name" value="SAP"/>
    <property type="match status" value="1"/>
</dbReference>
<organism evidence="3 4">
    <name type="scientific">Paspalum notatum var. saurae</name>
    <dbReference type="NCBI Taxonomy" id="547442"/>
    <lineage>
        <taxon>Eukaryota</taxon>
        <taxon>Viridiplantae</taxon>
        <taxon>Streptophyta</taxon>
        <taxon>Embryophyta</taxon>
        <taxon>Tracheophyta</taxon>
        <taxon>Spermatophyta</taxon>
        <taxon>Magnoliopsida</taxon>
        <taxon>Liliopsida</taxon>
        <taxon>Poales</taxon>
        <taxon>Poaceae</taxon>
        <taxon>PACMAD clade</taxon>
        <taxon>Panicoideae</taxon>
        <taxon>Andropogonodae</taxon>
        <taxon>Paspaleae</taxon>
        <taxon>Paspalinae</taxon>
        <taxon>Paspalum</taxon>
    </lineage>
</organism>
<reference evidence="3 4" key="1">
    <citation type="submission" date="2024-02" db="EMBL/GenBank/DDBJ databases">
        <title>High-quality chromosome-scale genome assembly of Pensacola bahiagrass (Paspalum notatum Flugge var. saurae).</title>
        <authorList>
            <person name="Vega J.M."/>
            <person name="Podio M."/>
            <person name="Orjuela J."/>
            <person name="Siena L.A."/>
            <person name="Pessino S.C."/>
            <person name="Combes M.C."/>
            <person name="Mariac C."/>
            <person name="Albertini E."/>
            <person name="Pupilli F."/>
            <person name="Ortiz J.P.A."/>
            <person name="Leblanc O."/>
        </authorList>
    </citation>
    <scope>NUCLEOTIDE SEQUENCE [LARGE SCALE GENOMIC DNA]</scope>
    <source>
        <strain evidence="3">R1</strain>
        <tissue evidence="3">Leaf</tissue>
    </source>
</reference>
<dbReference type="CDD" id="cd12432">
    <property type="entry name" value="RRM_ACINU"/>
    <property type="match status" value="1"/>
</dbReference>
<feature type="compositionally biased region" description="Polar residues" evidence="1">
    <location>
        <begin position="703"/>
        <end position="721"/>
    </location>
</feature>
<dbReference type="InterPro" id="IPR035979">
    <property type="entry name" value="RBD_domain_sf"/>
</dbReference>
<feature type="compositionally biased region" description="Basic and acidic residues" evidence="1">
    <location>
        <begin position="434"/>
        <end position="455"/>
    </location>
</feature>
<keyword evidence="4" id="KW-1185">Reference proteome</keyword>
<protein>
    <recommendedName>
        <fullName evidence="2">SAP domain-containing protein</fullName>
    </recommendedName>
</protein>
<name>A0AAQ3SH52_PASNO</name>
<evidence type="ECO:0000259" key="2">
    <source>
        <dbReference type="PROSITE" id="PS50800"/>
    </source>
</evidence>
<dbReference type="InterPro" id="IPR036361">
    <property type="entry name" value="SAP_dom_sf"/>
</dbReference>
<dbReference type="Gene3D" id="1.10.720.30">
    <property type="entry name" value="SAP domain"/>
    <property type="match status" value="1"/>
</dbReference>
<feature type="region of interest" description="Disordered" evidence="1">
    <location>
        <begin position="126"/>
        <end position="147"/>
    </location>
</feature>
<dbReference type="InterPro" id="IPR003034">
    <property type="entry name" value="SAP_dom"/>
</dbReference>
<dbReference type="Pfam" id="PF16294">
    <property type="entry name" value="RSB_motif"/>
    <property type="match status" value="1"/>
</dbReference>
<feature type="compositionally biased region" description="Basic and acidic residues" evidence="1">
    <location>
        <begin position="464"/>
        <end position="482"/>
    </location>
</feature>
<feature type="region of interest" description="Disordered" evidence="1">
    <location>
        <begin position="418"/>
        <end position="482"/>
    </location>
</feature>
<feature type="domain" description="SAP" evidence="2">
    <location>
        <begin position="87"/>
        <end position="121"/>
    </location>
</feature>
<accession>A0AAQ3SH52</accession>
<dbReference type="GO" id="GO:0003676">
    <property type="term" value="F:nucleic acid binding"/>
    <property type="evidence" value="ECO:0007669"/>
    <property type="project" value="InterPro"/>
</dbReference>
<dbReference type="AlphaFoldDB" id="A0AAQ3SH52"/>
<dbReference type="SMART" id="SM00513">
    <property type="entry name" value="SAP"/>
    <property type="match status" value="1"/>
</dbReference>
<dbReference type="SUPFAM" id="SSF68906">
    <property type="entry name" value="SAP domain"/>
    <property type="match status" value="1"/>
</dbReference>
<dbReference type="EMBL" id="CP144746">
    <property type="protein sequence ID" value="WVZ57128.1"/>
    <property type="molecule type" value="Genomic_DNA"/>
</dbReference>
<sequence>MGRQPNAKKTARPGTTGYVRVAAATKIIPLFSPRSPGVPLSSLSLVATDAAAAAAAAPAQVFVGPFAGDGHRPVTMSSYPVLNNRPIDQWRVTDLKDELRKRKLPVKGLKEELVRRLFDSIQSENAADEVAEDVEENADDQLPGADASEETTVTVTEVHQENVVHVTQQVEVSTEVSQGFTIFTAGEPPSVDVEVPLDESATAKEVPESAAEGNLAYEEVQPHTESNNEPVLGNTTDVDTNEAVIANDAIDVESNLMPSEVKSDATKASKIQEQDSAPAPIDAITSDAGPMDTDVVTAAPVSDDGEKLVVTDDLGDVSMYDEEHKGSNTMNEDHKPIVSNPTNQVPEVSPDLVSQIKCASISSDDLSTNKKNNIEDNLNANNFDLELEVKPKMVEPSSGITSLGGDLQPLDDDKELVKDQSSLEDIDSTANVDSYKKDSPEGDSPEKLNLDRSSGDESMEEDVIETKQVESNIKSDDLGGKTELKSEDVKEVILPESVVEASSVDSKRVIAEEKPAASTEKRKSEAEVVSNTEPIKRQRRWTADSAKVPERQTLSQTGPDTPKDVFQPAFKRSFGRSDSTASVDSPKERIVPPSQKPATTSLRIDRFVRPFTLKAVQELLGKTGSLQDFWMDHIKTHCYVTFASVDEAVATRDAVYNLQWPPNNGNKLVAEFVDPQEVKLKVNPPPPPAAPDSPAAAAKTPPVQQAQANQSGPRQAATQKEQLPPPPPLAKPPMADPAASARERLPSTPKKPEPPVVTLDDLFKKTQSSPRIYYLPLSEEEVAAKLATKGKGKKE</sequence>
<feature type="compositionally biased region" description="Basic and acidic residues" evidence="1">
    <location>
        <begin position="505"/>
        <end position="526"/>
    </location>
</feature>
<feature type="compositionally biased region" description="Basic and acidic residues" evidence="1">
    <location>
        <begin position="323"/>
        <end position="336"/>
    </location>
</feature>
<feature type="compositionally biased region" description="Basic and acidic residues" evidence="1">
    <location>
        <begin position="741"/>
        <end position="753"/>
    </location>
</feature>
<proteinExistence type="predicted"/>
<feature type="compositionally biased region" description="Low complexity" evidence="1">
    <location>
        <begin position="692"/>
        <end position="702"/>
    </location>
</feature>
<feature type="region of interest" description="Disordered" evidence="1">
    <location>
        <begin position="501"/>
        <end position="596"/>
    </location>
</feature>
<feature type="compositionally biased region" description="Pro residues" evidence="1">
    <location>
        <begin position="723"/>
        <end position="735"/>
    </location>
</feature>
<dbReference type="PANTHER" id="PTHR47031">
    <property type="entry name" value="SAP DNA-BINDING DOMAIN-CONTAINING PROTEIN"/>
    <property type="match status" value="1"/>
</dbReference>
<feature type="region of interest" description="Disordered" evidence="1">
    <location>
        <begin position="679"/>
        <end position="763"/>
    </location>
</feature>
<dbReference type="InterPro" id="IPR034257">
    <property type="entry name" value="Acinus_RRM"/>
</dbReference>
<evidence type="ECO:0000256" key="1">
    <source>
        <dbReference type="SAM" id="MobiDB-lite"/>
    </source>
</evidence>
<feature type="region of interest" description="Disordered" evidence="1">
    <location>
        <begin position="323"/>
        <end position="350"/>
    </location>
</feature>
<evidence type="ECO:0000313" key="3">
    <source>
        <dbReference type="EMBL" id="WVZ57128.1"/>
    </source>
</evidence>
<evidence type="ECO:0000313" key="4">
    <source>
        <dbReference type="Proteomes" id="UP001341281"/>
    </source>
</evidence>
<dbReference type="InterPro" id="IPR032552">
    <property type="entry name" value="RSB_motif"/>
</dbReference>
<dbReference type="PROSITE" id="PS50800">
    <property type="entry name" value="SAP"/>
    <property type="match status" value="1"/>
</dbReference>
<dbReference type="SUPFAM" id="SSF54928">
    <property type="entry name" value="RNA-binding domain, RBD"/>
    <property type="match status" value="1"/>
</dbReference>
<feature type="compositionally biased region" description="Acidic residues" evidence="1">
    <location>
        <begin position="126"/>
        <end position="139"/>
    </location>
</feature>
<dbReference type="PANTHER" id="PTHR47031:SF3">
    <property type="entry name" value="SAP DOMAIN-CONTAINING PROTEIN"/>
    <property type="match status" value="1"/>
</dbReference>
<gene>
    <name evidence="3" type="ORF">U9M48_007557</name>
</gene>